<keyword evidence="3" id="KW-1185">Reference proteome</keyword>
<evidence type="ECO:0000313" key="3">
    <source>
        <dbReference type="Proteomes" id="UP000193566"/>
    </source>
</evidence>
<accession>A0ABY1MII6</accession>
<evidence type="ECO:0008006" key="4">
    <source>
        <dbReference type="Google" id="ProtNLM"/>
    </source>
</evidence>
<comment type="caution">
    <text evidence="2">The sequence shown here is derived from an EMBL/GenBank/DDBJ whole genome shotgun (WGS) entry which is preliminary data.</text>
</comment>
<dbReference type="EMBL" id="FXAV01000032">
    <property type="protein sequence ID" value="SMG58707.1"/>
    <property type="molecule type" value="Genomic_DNA"/>
</dbReference>
<feature type="compositionally biased region" description="Low complexity" evidence="1">
    <location>
        <begin position="266"/>
        <end position="286"/>
    </location>
</feature>
<feature type="region of interest" description="Disordered" evidence="1">
    <location>
        <begin position="486"/>
        <end position="509"/>
    </location>
</feature>
<evidence type="ECO:0000313" key="2">
    <source>
        <dbReference type="EMBL" id="SMG58707.1"/>
    </source>
</evidence>
<sequence length="520" mass="56778">MPGTSQGSAHPETRPTTCISTLGVSTDIDDADLPLPQPFTDAEWDTIVAAAVANVAVLEAAHPQNHPDENAVRDLLDAQPAGTRAGFSLPIPAGACARVPTWHSRRYWLALCEWIVTHTERGRTALRRHGIAVQTFLRVCAAHAQYAESSTGRHVCASLATLASKDTLSIDQLKRGRRALKTLDLGVELARGKKLNTAEREAAARLYTHAHGQPPSRLQVGAASVWALSAPVWAVETMPAPKKPHKKPRRRTRHRPSRSAHHTETSASRPISPARRRSPSSAPQSPTGSLSMCLSVRKDHQARTRAGEKNSTLTTPRPLALQRAAAQLVNRIPALRTIVGIDETTGQRRGHIGSVCDLLVDAGIDTDRWTGIDIVHALNHDGTARGWTWPTADAMTTPLRLVAYRLSRLDWTGPSPTEHKIHGRQQRGETTADAAHRLIKAYRNTRAVTSATRELPASDKHRQAVREQLAADFAGKKATTIVNTRGTQYGTCSPHRSKPRKSRNGTNADHLFSHIRTIVE</sequence>
<feature type="region of interest" description="Disordered" evidence="1">
    <location>
        <begin position="237"/>
        <end position="292"/>
    </location>
</feature>
<evidence type="ECO:0000256" key="1">
    <source>
        <dbReference type="SAM" id="MobiDB-lite"/>
    </source>
</evidence>
<dbReference type="Proteomes" id="UP000193566">
    <property type="component" value="Unassembled WGS sequence"/>
</dbReference>
<reference evidence="2 3" key="1">
    <citation type="submission" date="2017-04" db="EMBL/GenBank/DDBJ databases">
        <authorList>
            <person name="Varghese N."/>
            <person name="Submissions S."/>
        </authorList>
    </citation>
    <scope>NUCLEOTIDE SEQUENCE [LARGE SCALE GENOMIC DNA]</scope>
    <source>
        <strain evidence="2 3">J3</strain>
    </source>
</reference>
<name>A0ABY1MII6_RHORH</name>
<proteinExistence type="predicted"/>
<protein>
    <recommendedName>
        <fullName evidence="4">Replication initiator protein</fullName>
    </recommendedName>
</protein>
<feature type="compositionally biased region" description="Basic residues" evidence="1">
    <location>
        <begin position="242"/>
        <end position="260"/>
    </location>
</feature>
<dbReference type="RefSeq" id="WP_143533469.1">
    <property type="nucleotide sequence ID" value="NZ_FXAV01000032.1"/>
</dbReference>
<gene>
    <name evidence="2" type="ORF">SAMN02745947_05280</name>
</gene>
<organism evidence="2 3">
    <name type="scientific">Rhodococcus rhodochrous J3</name>
    <dbReference type="NCBI Taxonomy" id="903528"/>
    <lineage>
        <taxon>Bacteria</taxon>
        <taxon>Bacillati</taxon>
        <taxon>Actinomycetota</taxon>
        <taxon>Actinomycetes</taxon>
        <taxon>Mycobacteriales</taxon>
        <taxon>Nocardiaceae</taxon>
        <taxon>Rhodococcus</taxon>
    </lineage>
</organism>